<evidence type="ECO:0000313" key="13">
    <source>
        <dbReference type="Proteomes" id="UP000644115"/>
    </source>
</evidence>
<gene>
    <name evidence="12" type="primary">ppk1</name>
    <name evidence="6" type="synonym">ppk</name>
    <name evidence="12" type="ORF">H8876_07265</name>
</gene>
<dbReference type="PANTHER" id="PTHR30218:SF0">
    <property type="entry name" value="POLYPHOSPHATE KINASE"/>
    <property type="match status" value="1"/>
</dbReference>
<dbReference type="Pfam" id="PF13089">
    <property type="entry name" value="PP_kinase_N"/>
    <property type="match status" value="1"/>
</dbReference>
<feature type="binding site" evidence="6">
    <location>
        <position position="402"/>
    </location>
    <ligand>
        <name>Mg(2+)</name>
        <dbReference type="ChEBI" id="CHEBI:18420"/>
    </ligand>
</feature>
<dbReference type="GO" id="GO:0006799">
    <property type="term" value="P:polyphosphate biosynthetic process"/>
    <property type="evidence" value="ECO:0007669"/>
    <property type="project" value="UniProtKB-UniRule"/>
</dbReference>
<dbReference type="RefSeq" id="WP_249287177.1">
    <property type="nucleotide sequence ID" value="NZ_JACRWC010000095.1"/>
</dbReference>
<feature type="domain" description="Polyphosphate kinase C-terminal" evidence="10">
    <location>
        <begin position="500"/>
        <end position="672"/>
    </location>
</feature>
<evidence type="ECO:0000259" key="8">
    <source>
        <dbReference type="Pfam" id="PF02503"/>
    </source>
</evidence>
<keyword evidence="13" id="KW-1185">Reference proteome</keyword>
<keyword evidence="4 6" id="KW-0418">Kinase</keyword>
<dbReference type="NCBIfam" id="TIGR03705">
    <property type="entry name" value="poly_P_kin"/>
    <property type="match status" value="1"/>
</dbReference>
<dbReference type="InterPro" id="IPR041108">
    <property type="entry name" value="PP_kinase_C_1"/>
</dbReference>
<evidence type="ECO:0000256" key="2">
    <source>
        <dbReference type="ARBA" id="ARBA00022679"/>
    </source>
</evidence>
<dbReference type="GO" id="GO:0008976">
    <property type="term" value="F:polyphosphate kinase activity"/>
    <property type="evidence" value="ECO:0007669"/>
    <property type="project" value="UniProtKB-UniRule"/>
</dbReference>
<comment type="caution">
    <text evidence="12">The sequence shown here is derived from an EMBL/GenBank/DDBJ whole genome shotgun (WGS) entry which is preliminary data.</text>
</comment>
<feature type="binding site" evidence="6">
    <location>
        <position position="465"/>
    </location>
    <ligand>
        <name>ATP</name>
        <dbReference type="ChEBI" id="CHEBI:30616"/>
    </ligand>
</feature>
<dbReference type="PANTHER" id="PTHR30218">
    <property type="entry name" value="POLYPHOSPHATE KINASE"/>
    <property type="match status" value="1"/>
</dbReference>
<dbReference type="GO" id="GO:0009358">
    <property type="term" value="C:polyphosphate kinase complex"/>
    <property type="evidence" value="ECO:0007669"/>
    <property type="project" value="InterPro"/>
</dbReference>
<keyword evidence="2 6" id="KW-0808">Transferase</keyword>
<dbReference type="GO" id="GO:0005524">
    <property type="term" value="F:ATP binding"/>
    <property type="evidence" value="ECO:0007669"/>
    <property type="project" value="UniProtKB-KW"/>
</dbReference>
<evidence type="ECO:0000256" key="3">
    <source>
        <dbReference type="ARBA" id="ARBA00022741"/>
    </source>
</evidence>
<comment type="catalytic activity">
    <reaction evidence="6 7">
        <text>[phosphate](n) + ATP = [phosphate](n+1) + ADP</text>
        <dbReference type="Rhea" id="RHEA:19573"/>
        <dbReference type="Rhea" id="RHEA-COMP:9859"/>
        <dbReference type="Rhea" id="RHEA-COMP:14280"/>
        <dbReference type="ChEBI" id="CHEBI:16838"/>
        <dbReference type="ChEBI" id="CHEBI:30616"/>
        <dbReference type="ChEBI" id="CHEBI:456216"/>
        <dbReference type="EC" id="2.7.4.1"/>
    </reaction>
</comment>
<dbReference type="NCBIfam" id="NF003921">
    <property type="entry name" value="PRK05443.2-2"/>
    <property type="match status" value="1"/>
</dbReference>
<organism evidence="12 13">
    <name type="scientific">Lentihominibacter faecis</name>
    <dbReference type="NCBI Taxonomy" id="2764712"/>
    <lineage>
        <taxon>Bacteria</taxon>
        <taxon>Bacillati</taxon>
        <taxon>Bacillota</taxon>
        <taxon>Clostridia</taxon>
        <taxon>Peptostreptococcales</taxon>
        <taxon>Anaerovoracaceae</taxon>
        <taxon>Lentihominibacter</taxon>
    </lineage>
</organism>
<dbReference type="EMBL" id="JACRWC010000095">
    <property type="protein sequence ID" value="MBC5999797.1"/>
    <property type="molecule type" value="Genomic_DNA"/>
</dbReference>
<reference evidence="12" key="1">
    <citation type="submission" date="2020-08" db="EMBL/GenBank/DDBJ databases">
        <authorList>
            <person name="Liu C."/>
            <person name="Sun Q."/>
        </authorList>
    </citation>
    <scope>NUCLEOTIDE SEQUENCE</scope>
    <source>
        <strain evidence="12">BX16</strain>
    </source>
</reference>
<evidence type="ECO:0000256" key="7">
    <source>
        <dbReference type="RuleBase" id="RU003800"/>
    </source>
</evidence>
<dbReference type="CDD" id="cd09166">
    <property type="entry name" value="PLDc_PPK1_C1_unchar"/>
    <property type="match status" value="1"/>
</dbReference>
<dbReference type="InterPro" id="IPR036832">
    <property type="entry name" value="PPK_N_dom_sf"/>
</dbReference>
<feature type="active site" description="Phosphohistidine intermediate" evidence="6">
    <location>
        <position position="432"/>
    </location>
</feature>
<evidence type="ECO:0000259" key="10">
    <source>
        <dbReference type="Pfam" id="PF13090"/>
    </source>
</evidence>
<evidence type="ECO:0000313" key="12">
    <source>
        <dbReference type="EMBL" id="MBC5999797.1"/>
    </source>
</evidence>
<dbReference type="SUPFAM" id="SSF56024">
    <property type="entry name" value="Phospholipase D/nuclease"/>
    <property type="match status" value="2"/>
</dbReference>
<dbReference type="Gene3D" id="3.30.870.10">
    <property type="entry name" value="Endonuclease Chain A"/>
    <property type="match status" value="2"/>
</dbReference>
<dbReference type="Proteomes" id="UP000644115">
    <property type="component" value="Unassembled WGS sequence"/>
</dbReference>
<keyword evidence="5 6" id="KW-0067">ATP-binding</keyword>
<feature type="binding site" evidence="6">
    <location>
        <position position="561"/>
    </location>
    <ligand>
        <name>ATP</name>
        <dbReference type="ChEBI" id="CHEBI:30616"/>
    </ligand>
</feature>
<dbReference type="Pfam" id="PF17941">
    <property type="entry name" value="PP_kinase_C_1"/>
    <property type="match status" value="1"/>
</dbReference>
<dbReference type="Gene3D" id="3.30.1840.10">
    <property type="entry name" value="Polyphosphate kinase middle domain"/>
    <property type="match status" value="1"/>
</dbReference>
<accession>A0A923SM48</accession>
<dbReference type="AlphaFoldDB" id="A0A923SM48"/>
<evidence type="ECO:0000256" key="6">
    <source>
        <dbReference type="HAMAP-Rule" id="MF_00347"/>
    </source>
</evidence>
<dbReference type="EC" id="2.7.4.1" evidence="6 7"/>
<name>A0A923SM48_9FIRM</name>
<dbReference type="InterPro" id="IPR024953">
    <property type="entry name" value="PP_kinase_middle"/>
</dbReference>
<dbReference type="InterPro" id="IPR003414">
    <property type="entry name" value="PP_kinase"/>
</dbReference>
<dbReference type="NCBIfam" id="NF003917">
    <property type="entry name" value="PRK05443.1-1"/>
    <property type="match status" value="1"/>
</dbReference>
<comment type="cofactor">
    <cofactor evidence="6">
        <name>Mg(2+)</name>
        <dbReference type="ChEBI" id="CHEBI:18420"/>
    </cofactor>
</comment>
<dbReference type="Pfam" id="PF02503">
    <property type="entry name" value="PP_kinase"/>
    <property type="match status" value="1"/>
</dbReference>
<keyword evidence="6" id="KW-0479">Metal-binding</keyword>
<dbReference type="Gene3D" id="1.20.58.310">
    <property type="entry name" value="Polyphosphate kinase N-terminal domain"/>
    <property type="match status" value="1"/>
</dbReference>
<dbReference type="Pfam" id="PF13090">
    <property type="entry name" value="PP_kinase_C"/>
    <property type="match status" value="1"/>
</dbReference>
<evidence type="ECO:0000259" key="9">
    <source>
        <dbReference type="Pfam" id="PF13089"/>
    </source>
</evidence>
<feature type="domain" description="Polyphosphate kinase C-terminal" evidence="11">
    <location>
        <begin position="329"/>
        <end position="489"/>
    </location>
</feature>
<dbReference type="GO" id="GO:0046872">
    <property type="term" value="F:metal ion binding"/>
    <property type="evidence" value="ECO:0007669"/>
    <property type="project" value="UniProtKB-KW"/>
</dbReference>
<feature type="binding site" evidence="6">
    <location>
        <position position="372"/>
    </location>
    <ligand>
        <name>Mg(2+)</name>
        <dbReference type="ChEBI" id="CHEBI:18420"/>
    </ligand>
</feature>
<dbReference type="SUPFAM" id="SSF140356">
    <property type="entry name" value="PPK N-terminal domain-like"/>
    <property type="match status" value="1"/>
</dbReference>
<feature type="domain" description="Polyphosphate kinase N-terminal" evidence="9">
    <location>
        <begin position="8"/>
        <end position="110"/>
    </location>
</feature>
<comment type="function">
    <text evidence="6 7">Catalyzes the reversible transfer of the terminal phosphate of ATP to form a long-chain polyphosphate (polyP).</text>
</comment>
<feature type="domain" description="Polyphosphate kinase middle" evidence="8">
    <location>
        <begin position="121"/>
        <end position="296"/>
    </location>
</feature>
<keyword evidence="6" id="KW-0460">Magnesium</keyword>
<proteinExistence type="inferred from homology"/>
<keyword evidence="1 6" id="KW-0597">Phosphoprotein</keyword>
<feature type="binding site" evidence="6">
    <location>
        <position position="45"/>
    </location>
    <ligand>
        <name>ATP</name>
        <dbReference type="ChEBI" id="CHEBI:30616"/>
    </ligand>
</feature>
<comment type="PTM">
    <text evidence="6 7">An intermediate of this reaction is the autophosphorylated ppk in which a phosphate is covalently linked to a histidine residue through a N-P bond.</text>
</comment>
<feature type="binding site" evidence="6">
    <location>
        <position position="589"/>
    </location>
    <ligand>
        <name>ATP</name>
        <dbReference type="ChEBI" id="CHEBI:30616"/>
    </ligand>
</feature>
<dbReference type="PIRSF" id="PIRSF015589">
    <property type="entry name" value="PP_kinase"/>
    <property type="match status" value="1"/>
</dbReference>
<evidence type="ECO:0000256" key="4">
    <source>
        <dbReference type="ARBA" id="ARBA00022777"/>
    </source>
</evidence>
<protein>
    <recommendedName>
        <fullName evidence="6 7">Polyphosphate kinase</fullName>
        <ecNumber evidence="6 7">2.7.4.1</ecNumber>
    </recommendedName>
    <alternativeName>
        <fullName evidence="6">ATP-polyphosphate phosphotransferase</fullName>
    </alternativeName>
    <alternativeName>
        <fullName evidence="6">Polyphosphoric acid kinase</fullName>
    </alternativeName>
</protein>
<evidence type="ECO:0000256" key="1">
    <source>
        <dbReference type="ARBA" id="ARBA00022553"/>
    </source>
</evidence>
<sequence>MKDTIYTQNRELSWLRFNERVLEEAREKDVPAFEKLKFISIFTSNLDEFFMIRVGSLYDQTFLPKPQIDNKTGMDAAEQLLEIFRAVAPLYKKRDKIYREVAGLLCEKGIAHPQMESLTAEERSFAEKYFIADVLPVLSPQIINAHHPFPHLVNKALYIVLQMKISDKTAYGIIPMPAMQDRLIFLPGSGMRYVLLEELIYQYAERVFDNCEINAKSIICVTRNADINVDSLPDEDEDFRHHMKKVLRKRSRLAPVRLEHCGPIHDKLEKFLRGKLELKKEQVFQSSAPLEMSYVFPLLDKVPDRIRQAVTYVPFEPQVPPWFKTGDSMIDKVMQEDLILSYPYEQMTPFLQLIKEAALDPRVLSIKITIYRLASKAVLIDYLRLAAENGKEVTVLMELRARFDEANNINWSESLEEAGCTVLYGLEDYKVHSKVCQITLMEKKKIKRITQVGTGNYNEKTAKLYTDLSLMTADEEIGNDAAVYFKNMSIANINGHYDRLFVAPNSMKDKILALIQGEIEEAQRGEPAEILVKINSLTDRKTIDALKDASQAGVRVRMIIRGICCLLPDVEGYTENIQITSIVGRFLEHSRVYCFGAGEERSMYISSADFMTRNLNRRVEVACPVNSPQIKKEILEILELMLSDNVKARNLRYDGLYEKKGIGEGGERIDSQQELINRAITRAAAPSPSRKTAQEMPVEDDGFFSRLKRAIFG</sequence>
<keyword evidence="3 6" id="KW-0547">Nucleotide-binding</keyword>
<dbReference type="InterPro" id="IPR036830">
    <property type="entry name" value="PP_kinase_middle_dom_sf"/>
</dbReference>
<comment type="similarity">
    <text evidence="6 7">Belongs to the polyphosphate kinase 1 (PPK1) family.</text>
</comment>
<evidence type="ECO:0000256" key="5">
    <source>
        <dbReference type="ARBA" id="ARBA00022840"/>
    </source>
</evidence>
<dbReference type="InterPro" id="IPR025200">
    <property type="entry name" value="PPK_C_dom2"/>
</dbReference>
<evidence type="ECO:0000259" key="11">
    <source>
        <dbReference type="Pfam" id="PF17941"/>
    </source>
</evidence>
<dbReference type="SUPFAM" id="SSF143724">
    <property type="entry name" value="PHP14-like"/>
    <property type="match status" value="1"/>
</dbReference>
<dbReference type="InterPro" id="IPR025198">
    <property type="entry name" value="PPK_N_dom"/>
</dbReference>
<dbReference type="HAMAP" id="MF_00347">
    <property type="entry name" value="Polyphosphate_kinase"/>
    <property type="match status" value="1"/>
</dbReference>